<evidence type="ECO:0000313" key="1">
    <source>
        <dbReference type="EMBL" id="MDF3835729.1"/>
    </source>
</evidence>
<dbReference type="RefSeq" id="WP_276266433.1">
    <property type="nucleotide sequence ID" value="NZ_JARJLM010000380.1"/>
</dbReference>
<sequence length="154" mass="17518">MFDTSALSRWLELARGDAILKNPDDINAEARSNLWTFSPNEDESCHISGEDLQSFVLAILEARRQWMTQPALQGMIFYCWHDAQIRALRLSLVSRSHGRLPFGCKIRTVENLLDITGHIVEEDWSNDKYADDSADTTTSSDLQYVLPVWRCGLG</sequence>
<keyword evidence="2" id="KW-1185">Reference proteome</keyword>
<accession>A0ABT6ASX7</accession>
<name>A0ABT6ASX7_9BURK</name>
<evidence type="ECO:0000313" key="2">
    <source>
        <dbReference type="Proteomes" id="UP001216674"/>
    </source>
</evidence>
<reference evidence="1 2" key="1">
    <citation type="submission" date="2023-03" db="EMBL/GenBank/DDBJ databases">
        <title>Draft assemblies of triclosan tolerant bacteria isolated from returned activated sludge.</title>
        <authorList>
            <person name="Van Hamelsveld S."/>
        </authorList>
    </citation>
    <scope>NUCLEOTIDE SEQUENCE [LARGE SCALE GENOMIC DNA]</scope>
    <source>
        <strain evidence="1 2">GW210010_S58</strain>
    </source>
</reference>
<dbReference type="Proteomes" id="UP001216674">
    <property type="component" value="Unassembled WGS sequence"/>
</dbReference>
<dbReference type="EMBL" id="JARJLM010000380">
    <property type="protein sequence ID" value="MDF3835729.1"/>
    <property type="molecule type" value="Genomic_DNA"/>
</dbReference>
<gene>
    <name evidence="1" type="ORF">P3W85_22670</name>
</gene>
<proteinExistence type="predicted"/>
<organism evidence="1 2">
    <name type="scientific">Cupriavidus basilensis</name>
    <dbReference type="NCBI Taxonomy" id="68895"/>
    <lineage>
        <taxon>Bacteria</taxon>
        <taxon>Pseudomonadati</taxon>
        <taxon>Pseudomonadota</taxon>
        <taxon>Betaproteobacteria</taxon>
        <taxon>Burkholderiales</taxon>
        <taxon>Burkholderiaceae</taxon>
        <taxon>Cupriavidus</taxon>
    </lineage>
</organism>
<protein>
    <submittedName>
        <fullName evidence="1">Uncharacterized protein</fullName>
    </submittedName>
</protein>
<comment type="caution">
    <text evidence="1">The sequence shown here is derived from an EMBL/GenBank/DDBJ whole genome shotgun (WGS) entry which is preliminary data.</text>
</comment>